<dbReference type="VEuPathDB" id="FungiDB:BO78DRAFT_274721"/>
<keyword evidence="1" id="KW-1133">Transmembrane helix</keyword>
<dbReference type="GO" id="GO:0001228">
    <property type="term" value="F:DNA-binding transcription activator activity, RNA polymerase II-specific"/>
    <property type="evidence" value="ECO:0007669"/>
    <property type="project" value="TreeGrafter"/>
</dbReference>
<feature type="non-terminal residue" evidence="2">
    <location>
        <position position="283"/>
    </location>
</feature>
<feature type="transmembrane region" description="Helical" evidence="1">
    <location>
        <begin position="38"/>
        <end position="59"/>
    </location>
</feature>
<reference evidence="2 3" key="1">
    <citation type="submission" date="2018-02" db="EMBL/GenBank/DDBJ databases">
        <title>The genomes of Aspergillus section Nigri reveals drivers in fungal speciation.</title>
        <authorList>
            <consortium name="DOE Joint Genome Institute"/>
            <person name="Vesth T.C."/>
            <person name="Nybo J."/>
            <person name="Theobald S."/>
            <person name="Brandl J."/>
            <person name="Frisvad J.C."/>
            <person name="Nielsen K.F."/>
            <person name="Lyhne E.K."/>
            <person name="Kogle M.E."/>
            <person name="Kuo A."/>
            <person name="Riley R."/>
            <person name="Clum A."/>
            <person name="Nolan M."/>
            <person name="Lipzen A."/>
            <person name="Salamov A."/>
            <person name="Henrissat B."/>
            <person name="Wiebenga A."/>
            <person name="De vries R.P."/>
            <person name="Grigoriev I.V."/>
            <person name="Mortensen U.H."/>
            <person name="Andersen M.R."/>
            <person name="Baker S.E."/>
        </authorList>
    </citation>
    <scope>NUCLEOTIDE SEQUENCE [LARGE SCALE GENOMIC DNA]</scope>
    <source>
        <strain evidence="2 3">CBS 121057</strain>
    </source>
</reference>
<dbReference type="InterPro" id="IPR053157">
    <property type="entry name" value="Sterol_Uptake_Regulator"/>
</dbReference>
<evidence type="ECO:0000313" key="2">
    <source>
        <dbReference type="EMBL" id="PYI00242.1"/>
    </source>
</evidence>
<dbReference type="Pfam" id="PF11951">
    <property type="entry name" value="Fungal_trans_2"/>
    <property type="match status" value="1"/>
</dbReference>
<sequence length="283" mass="31981">LNSKDLELMVQWCTHTYCTLSRNYSIEWTWKSVVPKLAVHNASLMHGILALSALHLSFLNTSPQRKEYLDTAQSHHLKAIAAVRNINALSQANASAAYALSNIIIIFTFALPLLGGVHMDSTFLDELLRIFRISRGSLSILLEVSEWVKASDLAILTTAAATVGQSSPHTSSTMPPFLDEALREVMHLNNRLGESNPHHQVELYGFVLGELRRAFESISSDSEDGIITAVFWWIFRIPSDFLDLAADRQPFAMVVIVFFCALMHRLRRQWWMGDWAEKVTREI</sequence>
<dbReference type="Proteomes" id="UP000248423">
    <property type="component" value="Unassembled WGS sequence"/>
</dbReference>
<evidence type="ECO:0000313" key="3">
    <source>
        <dbReference type="Proteomes" id="UP000248423"/>
    </source>
</evidence>
<keyword evidence="1" id="KW-0472">Membrane</keyword>
<dbReference type="EMBL" id="KZ826469">
    <property type="protein sequence ID" value="PYI00242.1"/>
    <property type="molecule type" value="Genomic_DNA"/>
</dbReference>
<gene>
    <name evidence="2" type="ORF">BO78DRAFT_274721</name>
</gene>
<dbReference type="AlphaFoldDB" id="A0A319DRM5"/>
<feature type="non-terminal residue" evidence="2">
    <location>
        <position position="1"/>
    </location>
</feature>
<dbReference type="STRING" id="1448318.A0A319DRM5"/>
<feature type="transmembrane region" description="Helical" evidence="1">
    <location>
        <begin position="96"/>
        <end position="119"/>
    </location>
</feature>
<proteinExistence type="predicted"/>
<protein>
    <submittedName>
        <fullName evidence="2">Uncharacterized protein</fullName>
    </submittedName>
</protein>
<accession>A0A319DRM5</accession>
<name>A0A319DRM5_ASPSB</name>
<organism evidence="2 3">
    <name type="scientific">Aspergillus sclerotiicarbonarius (strain CBS 121057 / IBT 28362)</name>
    <dbReference type="NCBI Taxonomy" id="1448318"/>
    <lineage>
        <taxon>Eukaryota</taxon>
        <taxon>Fungi</taxon>
        <taxon>Dikarya</taxon>
        <taxon>Ascomycota</taxon>
        <taxon>Pezizomycotina</taxon>
        <taxon>Eurotiomycetes</taxon>
        <taxon>Eurotiomycetidae</taxon>
        <taxon>Eurotiales</taxon>
        <taxon>Aspergillaceae</taxon>
        <taxon>Aspergillus</taxon>
        <taxon>Aspergillus subgen. Circumdati</taxon>
    </lineage>
</organism>
<dbReference type="PANTHER" id="PTHR47784">
    <property type="entry name" value="STEROL UPTAKE CONTROL PROTEIN 2"/>
    <property type="match status" value="1"/>
</dbReference>
<dbReference type="PANTHER" id="PTHR47784:SF5">
    <property type="entry name" value="STEROL UPTAKE CONTROL PROTEIN 2"/>
    <property type="match status" value="1"/>
</dbReference>
<evidence type="ECO:0000256" key="1">
    <source>
        <dbReference type="SAM" id="Phobius"/>
    </source>
</evidence>
<keyword evidence="1" id="KW-0812">Transmembrane</keyword>
<keyword evidence="3" id="KW-1185">Reference proteome</keyword>
<feature type="transmembrane region" description="Helical" evidence="1">
    <location>
        <begin position="249"/>
        <end position="266"/>
    </location>
</feature>
<dbReference type="InterPro" id="IPR021858">
    <property type="entry name" value="Fun_TF"/>
</dbReference>
<dbReference type="OrthoDB" id="4488281at2759"/>